<gene>
    <name evidence="12 15" type="primary">pyrG</name>
    <name evidence="15" type="ORF">ANPL_00350</name>
</gene>
<dbReference type="GO" id="GO:0005829">
    <property type="term" value="C:cytosol"/>
    <property type="evidence" value="ECO:0007669"/>
    <property type="project" value="TreeGrafter"/>
</dbReference>
<keyword evidence="3 12" id="KW-0436">Ligase</keyword>
<keyword evidence="7 12" id="KW-0460">Magnesium</keyword>
<feature type="binding site" evidence="12">
    <location>
        <position position="20"/>
    </location>
    <ligand>
        <name>UTP</name>
        <dbReference type="ChEBI" id="CHEBI:46398"/>
    </ligand>
</feature>
<dbReference type="CDD" id="cd01746">
    <property type="entry name" value="GATase1_CTP_Synthase"/>
    <property type="match status" value="1"/>
</dbReference>
<feature type="active site" description="Nucleophile; for glutamine hydrolysis" evidence="12">
    <location>
        <position position="383"/>
    </location>
</feature>
<keyword evidence="16" id="KW-1185">Reference proteome</keyword>
<feature type="binding site" evidence="12">
    <location>
        <position position="20"/>
    </location>
    <ligand>
        <name>CTP</name>
        <dbReference type="ChEBI" id="CHEBI:37563"/>
        <note>allosteric inhibitor</note>
    </ligand>
</feature>
<dbReference type="InterPro" id="IPR027417">
    <property type="entry name" value="P-loop_NTPase"/>
</dbReference>
<dbReference type="SUPFAM" id="SSF52317">
    <property type="entry name" value="Class I glutamine amidotransferase-like"/>
    <property type="match status" value="1"/>
</dbReference>
<comment type="subunit">
    <text evidence="12">Homotetramer.</text>
</comment>
<feature type="domain" description="CTP synthase N-terminal" evidence="14">
    <location>
        <begin position="10"/>
        <end position="271"/>
    </location>
</feature>
<comment type="function">
    <text evidence="11 12">Catalyzes the ATP-dependent amination of UTP to CTP with either L-glutamine or ammonia as the source of nitrogen. Regulates intracellular CTP levels through interactions with the four ribonucleotide triphosphates.</text>
</comment>
<comment type="miscellaneous">
    <text evidence="12">CTPSs have evolved a hybrid strategy for distinguishing between UTP and CTP. The overlapping regions of the product feedback inhibitory and substrate sites recognize a common feature in both compounds, the triphosphate moiety. To differentiate isosteric substrate and product pyrimidine rings, an additional pocket far from the expected kinase/ligase catalytic site, specifically recognizes the cytosine and ribose portions of the product inhibitor.</text>
</comment>
<feature type="binding site" evidence="12">
    <location>
        <position position="407"/>
    </location>
    <ligand>
        <name>L-glutamine</name>
        <dbReference type="ChEBI" id="CHEBI:58359"/>
    </ligand>
</feature>
<keyword evidence="4 12" id="KW-0479">Metal-binding</keyword>
<comment type="catalytic activity">
    <reaction evidence="12">
        <text>UTP + NH4(+) + ATP = CTP + ADP + phosphate + 2 H(+)</text>
        <dbReference type="Rhea" id="RHEA:16597"/>
        <dbReference type="ChEBI" id="CHEBI:15378"/>
        <dbReference type="ChEBI" id="CHEBI:28938"/>
        <dbReference type="ChEBI" id="CHEBI:30616"/>
        <dbReference type="ChEBI" id="CHEBI:37563"/>
        <dbReference type="ChEBI" id="CHEBI:43474"/>
        <dbReference type="ChEBI" id="CHEBI:46398"/>
        <dbReference type="ChEBI" id="CHEBI:456216"/>
    </reaction>
</comment>
<feature type="binding site" evidence="12">
    <location>
        <begin position="384"/>
        <end position="387"/>
    </location>
    <ligand>
        <name>L-glutamine</name>
        <dbReference type="ChEBI" id="CHEBI:58359"/>
    </ligand>
</feature>
<evidence type="ECO:0000256" key="12">
    <source>
        <dbReference type="HAMAP-Rule" id="MF_01227"/>
    </source>
</evidence>
<name>A0A858PX88_9RICK</name>
<dbReference type="NCBIfam" id="TIGR00337">
    <property type="entry name" value="PyrG"/>
    <property type="match status" value="1"/>
</dbReference>
<feature type="binding site" evidence="12">
    <location>
        <begin position="193"/>
        <end position="198"/>
    </location>
    <ligand>
        <name>CTP</name>
        <dbReference type="ChEBI" id="CHEBI:37563"/>
        <note>allosteric inhibitor</note>
    </ligand>
</feature>
<dbReference type="GO" id="GO:0005524">
    <property type="term" value="F:ATP binding"/>
    <property type="evidence" value="ECO:0007669"/>
    <property type="project" value="UniProtKB-KW"/>
</dbReference>
<dbReference type="InterPro" id="IPR017456">
    <property type="entry name" value="CTP_synthase_N"/>
</dbReference>
<dbReference type="KEGG" id="aplt:ANPL_00350"/>
<feature type="binding site" evidence="12">
    <location>
        <position position="78"/>
    </location>
    <ligand>
        <name>ATP</name>
        <dbReference type="ChEBI" id="CHEBI:30616"/>
    </ligand>
</feature>
<comment type="catalytic activity">
    <reaction evidence="12">
        <text>L-glutamine + H2O = L-glutamate + NH4(+)</text>
        <dbReference type="Rhea" id="RHEA:15889"/>
        <dbReference type="ChEBI" id="CHEBI:15377"/>
        <dbReference type="ChEBI" id="CHEBI:28938"/>
        <dbReference type="ChEBI" id="CHEBI:29985"/>
        <dbReference type="ChEBI" id="CHEBI:58359"/>
    </reaction>
</comment>
<evidence type="ECO:0000259" key="14">
    <source>
        <dbReference type="Pfam" id="PF06418"/>
    </source>
</evidence>
<proteinExistence type="inferred from homology"/>
<evidence type="ECO:0000259" key="13">
    <source>
        <dbReference type="Pfam" id="PF00117"/>
    </source>
</evidence>
<dbReference type="InterPro" id="IPR029062">
    <property type="entry name" value="Class_I_gatase-like"/>
</dbReference>
<comment type="caution">
    <text evidence="12">Lacks conserved residue(s) required for the propagation of feature annotation.</text>
</comment>
<dbReference type="EMBL" id="CP046391">
    <property type="protein sequence ID" value="QJC27192.1"/>
    <property type="molecule type" value="Genomic_DNA"/>
</dbReference>
<dbReference type="UniPathway" id="UPA00159">
    <property type="reaction ID" value="UER00277"/>
</dbReference>
<dbReference type="GO" id="GO:0044210">
    <property type="term" value="P:'de novo' CTP biosynthetic process"/>
    <property type="evidence" value="ECO:0007669"/>
    <property type="project" value="UniProtKB-UniRule"/>
</dbReference>
<feature type="binding site" evidence="12">
    <location>
        <position position="229"/>
    </location>
    <ligand>
        <name>UTP</name>
        <dbReference type="ChEBI" id="CHEBI:46398"/>
    </ligand>
</feature>
<evidence type="ECO:0000256" key="1">
    <source>
        <dbReference type="ARBA" id="ARBA00005171"/>
    </source>
</evidence>
<comment type="similarity">
    <text evidence="2 12">Belongs to the CTP synthase family.</text>
</comment>
<evidence type="ECO:0000256" key="9">
    <source>
        <dbReference type="ARBA" id="ARBA00022975"/>
    </source>
</evidence>
<evidence type="ECO:0000313" key="15">
    <source>
        <dbReference type="EMBL" id="QJC27192.1"/>
    </source>
</evidence>
<evidence type="ECO:0000256" key="11">
    <source>
        <dbReference type="ARBA" id="ARBA00059148"/>
    </source>
</evidence>
<dbReference type="Proteomes" id="UP000500930">
    <property type="component" value="Chromosome"/>
</dbReference>
<dbReference type="AlphaFoldDB" id="A0A858PX88"/>
<feature type="domain" description="Glutamine amidotransferase" evidence="13">
    <location>
        <begin position="307"/>
        <end position="530"/>
    </location>
</feature>
<evidence type="ECO:0000256" key="8">
    <source>
        <dbReference type="ARBA" id="ARBA00022962"/>
    </source>
</evidence>
<dbReference type="CDD" id="cd03113">
    <property type="entry name" value="CTPS_N"/>
    <property type="match status" value="1"/>
</dbReference>
<feature type="active site" evidence="12">
    <location>
        <position position="513"/>
    </location>
</feature>
<dbReference type="GO" id="GO:0046872">
    <property type="term" value="F:metal ion binding"/>
    <property type="evidence" value="ECO:0007669"/>
    <property type="project" value="UniProtKB-KW"/>
</dbReference>
<evidence type="ECO:0000256" key="7">
    <source>
        <dbReference type="ARBA" id="ARBA00022842"/>
    </source>
</evidence>
<comment type="catalytic activity">
    <reaction evidence="10 12">
        <text>UTP + L-glutamine + ATP + H2O = CTP + L-glutamate + ADP + phosphate + 2 H(+)</text>
        <dbReference type="Rhea" id="RHEA:26426"/>
        <dbReference type="ChEBI" id="CHEBI:15377"/>
        <dbReference type="ChEBI" id="CHEBI:15378"/>
        <dbReference type="ChEBI" id="CHEBI:29985"/>
        <dbReference type="ChEBI" id="CHEBI:30616"/>
        <dbReference type="ChEBI" id="CHEBI:37563"/>
        <dbReference type="ChEBI" id="CHEBI:43474"/>
        <dbReference type="ChEBI" id="CHEBI:46398"/>
        <dbReference type="ChEBI" id="CHEBI:58359"/>
        <dbReference type="ChEBI" id="CHEBI:456216"/>
        <dbReference type="EC" id="6.3.4.2"/>
    </reaction>
</comment>
<sequence>MSKKDTDAARFIFVTGGVVSSLGKGLAAASIGSLLQGHGYRVRLRKLDPYLNVDPGTMSPAQHGEVFITADGGETDLDLGHYERFTGALTTKADNVTAGRIYHELLKKERRGDYLGQTVQVVPHVIDLIASCILSNNSGADFVICEIGGTVGDIESQPFLEAIRQVGYRLSKSRTIYVHLTLVPYIGTVGELKTKPTQHSVKELSSHGIQPDIVLYRSKAQLPSYQSDKIANFCNVAADNIIPALDVDNIYMLPVMYHKHKLDTQILKHFGVAGSEPDLSKWHNVLSLANRAEEDVMVAIVGKYTTALDAYTSLTEALTHAGIHSGIHVRVKWIDSRLPINKGDFSDVDAILIPGGFGSDGIETKKSAITYARENGIPMLGICMGMQLAVIEYAQNVLGLEGANSTEFAIDCKNPVISELPGLQLDGEYKMGGSMRLGLYTCNLDPDSAVAAIYGCTTIRERRRHRYGINPKYKSLFTDGGLSFTGAAEDRDLPEVLEIREHPWFIGVQYHPEFGSSPFASHPLFLSFVTAALEKKRKLAE</sequence>
<dbReference type="InterPro" id="IPR017926">
    <property type="entry name" value="GATASE"/>
</dbReference>
<accession>A0A858PX88</accession>
<evidence type="ECO:0000256" key="5">
    <source>
        <dbReference type="ARBA" id="ARBA00022741"/>
    </source>
</evidence>
<dbReference type="HAMAP" id="MF_01227">
    <property type="entry name" value="PyrG"/>
    <property type="match status" value="1"/>
</dbReference>
<feature type="binding site" evidence="12">
    <location>
        <position position="247"/>
    </location>
    <ligand>
        <name>ATP</name>
        <dbReference type="ChEBI" id="CHEBI:30616"/>
    </ligand>
</feature>
<keyword evidence="6 12" id="KW-0067">ATP-binding</keyword>
<dbReference type="InterPro" id="IPR033828">
    <property type="entry name" value="GATase1_CTP_Synthase"/>
</dbReference>
<dbReference type="FunFam" id="3.40.50.300:FF:000009">
    <property type="entry name" value="CTP synthase"/>
    <property type="match status" value="1"/>
</dbReference>
<feature type="binding site" evidence="12">
    <location>
        <position position="229"/>
    </location>
    <ligand>
        <name>CTP</name>
        <dbReference type="ChEBI" id="CHEBI:37563"/>
        <note>allosteric inhibitor</note>
    </ligand>
</feature>
<evidence type="ECO:0000313" key="16">
    <source>
        <dbReference type="Proteomes" id="UP000500930"/>
    </source>
</evidence>
<evidence type="ECO:0000256" key="3">
    <source>
        <dbReference type="ARBA" id="ARBA00022598"/>
    </source>
</evidence>
<evidence type="ECO:0000256" key="10">
    <source>
        <dbReference type="ARBA" id="ARBA00047781"/>
    </source>
</evidence>
<feature type="binding site" evidence="12">
    <location>
        <position position="466"/>
    </location>
    <ligand>
        <name>L-glutamine</name>
        <dbReference type="ChEBI" id="CHEBI:58359"/>
    </ligand>
</feature>
<dbReference type="RefSeq" id="WP_169192849.1">
    <property type="nucleotide sequence ID" value="NZ_CP046391.1"/>
</dbReference>
<protein>
    <recommendedName>
        <fullName evidence="12">CTP synthase</fullName>
        <ecNumber evidence="12">6.3.4.2</ecNumber>
    </recommendedName>
    <alternativeName>
        <fullName evidence="12">Cytidine 5'-triphosphate synthase</fullName>
    </alternativeName>
    <alternativeName>
        <fullName evidence="12">Cytidine triphosphate synthetase</fullName>
        <shortName evidence="12">CTP synthetase</shortName>
        <shortName evidence="12">CTPS</shortName>
    </alternativeName>
    <alternativeName>
        <fullName evidence="12">UTP--ammonia ligase</fullName>
    </alternativeName>
</protein>
<keyword evidence="9 12" id="KW-0665">Pyrimidine biosynthesis</keyword>
<dbReference type="PANTHER" id="PTHR11550:SF0">
    <property type="entry name" value="CTP SYNTHASE-RELATED"/>
    <property type="match status" value="1"/>
</dbReference>
<dbReference type="GO" id="GO:0097268">
    <property type="term" value="C:cytoophidium"/>
    <property type="evidence" value="ECO:0007669"/>
    <property type="project" value="UniProtKB-ARBA"/>
</dbReference>
<comment type="activity regulation">
    <text evidence="12">Allosterically activated by GTP, when glutamine is the substrate; GTP has no effect on the reaction when ammonia is the substrate. The allosteric effector GTP functions by stabilizing the protein conformation that binds the tetrahedral intermediate(s) formed during glutamine hydrolysis. Inhibited by the product CTP, via allosteric rather than competitive inhibition.</text>
</comment>
<dbReference type="InterPro" id="IPR004468">
    <property type="entry name" value="CTP_synthase"/>
</dbReference>
<dbReference type="NCBIfam" id="NF003792">
    <property type="entry name" value="PRK05380.1"/>
    <property type="match status" value="1"/>
</dbReference>
<feature type="binding site" evidence="12">
    <location>
        <begin position="193"/>
        <end position="198"/>
    </location>
    <ligand>
        <name>UTP</name>
        <dbReference type="ChEBI" id="CHEBI:46398"/>
    </ligand>
</feature>
<dbReference type="PROSITE" id="PS51273">
    <property type="entry name" value="GATASE_TYPE_1"/>
    <property type="match status" value="1"/>
</dbReference>
<organism evidence="15 16">
    <name type="scientific">Anaplasma platys</name>
    <dbReference type="NCBI Taxonomy" id="949"/>
    <lineage>
        <taxon>Bacteria</taxon>
        <taxon>Pseudomonadati</taxon>
        <taxon>Pseudomonadota</taxon>
        <taxon>Alphaproteobacteria</taxon>
        <taxon>Rickettsiales</taxon>
        <taxon>Anaplasmataceae</taxon>
        <taxon>Anaplasma</taxon>
    </lineage>
</organism>
<keyword evidence="8 12" id="KW-0315">Glutamine amidotransferase</keyword>
<feature type="binding site" evidence="12">
    <location>
        <begin position="21"/>
        <end position="26"/>
    </location>
    <ligand>
        <name>ATP</name>
        <dbReference type="ChEBI" id="CHEBI:30616"/>
    </ligand>
</feature>
<feature type="region of interest" description="Amidoligase domain" evidence="12">
    <location>
        <begin position="1"/>
        <end position="272"/>
    </location>
</feature>
<feature type="binding site" evidence="12">
    <location>
        <position position="78"/>
    </location>
    <ligand>
        <name>Mg(2+)</name>
        <dbReference type="ChEBI" id="CHEBI:18420"/>
    </ligand>
</feature>
<comment type="pathway">
    <text evidence="1 12">Pyrimidine metabolism; CTP biosynthesis via de novo pathway; CTP from UDP: step 2/2.</text>
</comment>
<dbReference type="FunFam" id="3.40.50.880:FF:000002">
    <property type="entry name" value="CTP synthase"/>
    <property type="match status" value="1"/>
</dbReference>
<feature type="binding site" evidence="12">
    <location>
        <position position="356"/>
    </location>
    <ligand>
        <name>L-glutamine</name>
        <dbReference type="ChEBI" id="CHEBI:58359"/>
    </ligand>
</feature>
<evidence type="ECO:0000256" key="6">
    <source>
        <dbReference type="ARBA" id="ARBA00022840"/>
    </source>
</evidence>
<dbReference type="Gene3D" id="3.40.50.300">
    <property type="entry name" value="P-loop containing nucleotide triphosphate hydrolases"/>
    <property type="match status" value="1"/>
</dbReference>
<dbReference type="EC" id="6.3.4.2" evidence="12"/>
<dbReference type="GO" id="GO:0003883">
    <property type="term" value="F:CTP synthase activity"/>
    <property type="evidence" value="ECO:0007669"/>
    <property type="project" value="UniProtKB-UniRule"/>
</dbReference>
<dbReference type="PANTHER" id="PTHR11550">
    <property type="entry name" value="CTP SYNTHASE"/>
    <property type="match status" value="1"/>
</dbReference>
<reference evidence="15 16" key="1">
    <citation type="journal article" date="2020" name="Pathogens">
        <title>First Whole Genome Sequence of Anaplasma platys, an Obligate Intracellular Rickettsial Pathogen of Dogs.</title>
        <authorList>
            <person name="Llanes A."/>
            <person name="Rajeev S."/>
        </authorList>
    </citation>
    <scope>NUCLEOTIDE SEQUENCE [LARGE SCALE GENOMIC DNA]</scope>
    <source>
        <strain evidence="15 16">S3</strain>
    </source>
</reference>
<evidence type="ECO:0000256" key="2">
    <source>
        <dbReference type="ARBA" id="ARBA00007533"/>
    </source>
</evidence>
<dbReference type="Gene3D" id="3.40.50.880">
    <property type="match status" value="1"/>
</dbReference>
<dbReference type="GO" id="GO:0042802">
    <property type="term" value="F:identical protein binding"/>
    <property type="evidence" value="ECO:0007669"/>
    <property type="project" value="TreeGrafter"/>
</dbReference>
<dbReference type="Pfam" id="PF00117">
    <property type="entry name" value="GATase"/>
    <property type="match status" value="1"/>
</dbReference>
<evidence type="ECO:0000256" key="4">
    <source>
        <dbReference type="ARBA" id="ARBA00022723"/>
    </source>
</evidence>
<dbReference type="SUPFAM" id="SSF52540">
    <property type="entry name" value="P-loop containing nucleoside triphosphate hydrolases"/>
    <property type="match status" value="1"/>
</dbReference>
<keyword evidence="5 12" id="KW-0547">Nucleotide-binding</keyword>
<dbReference type="Pfam" id="PF06418">
    <property type="entry name" value="CTP_synth_N"/>
    <property type="match status" value="1"/>
</dbReference>
<feature type="active site" evidence="12">
    <location>
        <position position="511"/>
    </location>
</feature>
<dbReference type="GO" id="GO:0019856">
    <property type="term" value="P:pyrimidine nucleobase biosynthetic process"/>
    <property type="evidence" value="ECO:0007669"/>
    <property type="project" value="TreeGrafter"/>
</dbReference>
<feature type="binding site" evidence="12">
    <location>
        <position position="146"/>
    </location>
    <ligand>
        <name>Mg(2+)</name>
        <dbReference type="ChEBI" id="CHEBI:18420"/>
    </ligand>
</feature>
<feature type="binding site" evidence="12">
    <location>
        <begin position="153"/>
        <end position="155"/>
    </location>
    <ligand>
        <name>CTP</name>
        <dbReference type="ChEBI" id="CHEBI:37563"/>
        <note>allosteric inhibitor</note>
    </ligand>
</feature>